<dbReference type="EMBL" id="HF935906">
    <property type="protein sequence ID" value="CCX32683.1"/>
    <property type="molecule type" value="Genomic_DNA"/>
</dbReference>
<evidence type="ECO:0000313" key="3">
    <source>
        <dbReference type="Proteomes" id="UP000018144"/>
    </source>
</evidence>
<protein>
    <submittedName>
        <fullName evidence="2">Uncharacterized protein</fullName>
    </submittedName>
</protein>
<keyword evidence="1" id="KW-0812">Transmembrane</keyword>
<keyword evidence="1" id="KW-1133">Transmembrane helix</keyword>
<dbReference type="AlphaFoldDB" id="U4LL61"/>
<sequence>MDPTVLLLLGLDLGREGGWRLSRGLWSLVSGQNNLLNLYISGWWLNLTGIVAFRTLVLLFCHIGVDRLVYNVKMVSKKHFIPSGSPANGGSSPSSAKPPYHLPGANIGIIVLLFLPIPLSIYGVYYIHKHLRTSRCAAKNAAMNRARYAYGVEVPGAGEVRGRVQRNS</sequence>
<gene>
    <name evidence="2" type="ORF">PCON_13534</name>
</gene>
<name>U4LL61_PYROM</name>
<evidence type="ECO:0000256" key="1">
    <source>
        <dbReference type="SAM" id="Phobius"/>
    </source>
</evidence>
<evidence type="ECO:0000313" key="2">
    <source>
        <dbReference type="EMBL" id="CCX32683.1"/>
    </source>
</evidence>
<proteinExistence type="predicted"/>
<dbReference type="Proteomes" id="UP000018144">
    <property type="component" value="Unassembled WGS sequence"/>
</dbReference>
<organism evidence="2 3">
    <name type="scientific">Pyronema omphalodes (strain CBS 100304)</name>
    <name type="common">Pyronema confluens</name>
    <dbReference type="NCBI Taxonomy" id="1076935"/>
    <lineage>
        <taxon>Eukaryota</taxon>
        <taxon>Fungi</taxon>
        <taxon>Dikarya</taxon>
        <taxon>Ascomycota</taxon>
        <taxon>Pezizomycotina</taxon>
        <taxon>Pezizomycetes</taxon>
        <taxon>Pezizales</taxon>
        <taxon>Pyronemataceae</taxon>
        <taxon>Pyronema</taxon>
    </lineage>
</organism>
<feature type="transmembrane region" description="Helical" evidence="1">
    <location>
        <begin position="107"/>
        <end position="127"/>
    </location>
</feature>
<feature type="transmembrane region" description="Helical" evidence="1">
    <location>
        <begin position="43"/>
        <end position="65"/>
    </location>
</feature>
<keyword evidence="1" id="KW-0472">Membrane</keyword>
<keyword evidence="3" id="KW-1185">Reference proteome</keyword>
<reference evidence="2 3" key="1">
    <citation type="journal article" date="2013" name="PLoS Genet.">
        <title>The genome and development-dependent transcriptomes of Pyronema confluens: a window into fungal evolution.</title>
        <authorList>
            <person name="Traeger S."/>
            <person name="Altegoer F."/>
            <person name="Freitag M."/>
            <person name="Gabaldon T."/>
            <person name="Kempken F."/>
            <person name="Kumar A."/>
            <person name="Marcet-Houben M."/>
            <person name="Poggeler S."/>
            <person name="Stajich J.E."/>
            <person name="Nowrousian M."/>
        </authorList>
    </citation>
    <scope>NUCLEOTIDE SEQUENCE [LARGE SCALE GENOMIC DNA]</scope>
    <source>
        <strain evidence="3">CBS 100304</strain>
        <tissue evidence="2">Vegetative mycelium</tissue>
    </source>
</reference>
<accession>U4LL61</accession>